<accession>A0A4Y2KXS3</accession>
<sequence length="99" mass="11718">MLHIIQTFDQFSWRDRRGGVDALCLVWRFIPVTIITWEEFIRRFENVLSLNHLTRIRSFYQGIIGETLSSPEPKPLEQNCRVAIRKTLSKNFQLPVEIS</sequence>
<dbReference type="AlphaFoldDB" id="A0A4Y2KXS3"/>
<dbReference type="OrthoDB" id="6419934at2759"/>
<keyword evidence="2" id="KW-1185">Reference proteome</keyword>
<dbReference type="Proteomes" id="UP000499080">
    <property type="component" value="Unassembled WGS sequence"/>
</dbReference>
<reference evidence="1 2" key="1">
    <citation type="journal article" date="2019" name="Sci. Rep.">
        <title>Orb-weaving spider Araneus ventricosus genome elucidates the spidroin gene catalogue.</title>
        <authorList>
            <person name="Kono N."/>
            <person name="Nakamura H."/>
            <person name="Ohtoshi R."/>
            <person name="Moran D.A.P."/>
            <person name="Shinohara A."/>
            <person name="Yoshida Y."/>
            <person name="Fujiwara M."/>
            <person name="Mori M."/>
            <person name="Tomita M."/>
            <person name="Arakawa K."/>
        </authorList>
    </citation>
    <scope>NUCLEOTIDE SEQUENCE [LARGE SCALE GENOMIC DNA]</scope>
</reference>
<organism evidence="1 2">
    <name type="scientific">Araneus ventricosus</name>
    <name type="common">Orbweaver spider</name>
    <name type="synonym">Epeira ventricosa</name>
    <dbReference type="NCBI Taxonomy" id="182803"/>
    <lineage>
        <taxon>Eukaryota</taxon>
        <taxon>Metazoa</taxon>
        <taxon>Ecdysozoa</taxon>
        <taxon>Arthropoda</taxon>
        <taxon>Chelicerata</taxon>
        <taxon>Arachnida</taxon>
        <taxon>Araneae</taxon>
        <taxon>Araneomorphae</taxon>
        <taxon>Entelegynae</taxon>
        <taxon>Araneoidea</taxon>
        <taxon>Araneidae</taxon>
        <taxon>Araneus</taxon>
    </lineage>
</organism>
<gene>
    <name evidence="1" type="ORF">AVEN_4332_1</name>
</gene>
<evidence type="ECO:0000313" key="1">
    <source>
        <dbReference type="EMBL" id="GBN07224.1"/>
    </source>
</evidence>
<evidence type="ECO:0000313" key="2">
    <source>
        <dbReference type="Proteomes" id="UP000499080"/>
    </source>
</evidence>
<proteinExistence type="predicted"/>
<comment type="caution">
    <text evidence="1">The sequence shown here is derived from an EMBL/GenBank/DDBJ whole genome shotgun (WGS) entry which is preliminary data.</text>
</comment>
<name>A0A4Y2KXS3_ARAVE</name>
<dbReference type="EMBL" id="BGPR01005141">
    <property type="protein sequence ID" value="GBN07224.1"/>
    <property type="molecule type" value="Genomic_DNA"/>
</dbReference>
<protein>
    <submittedName>
        <fullName evidence="1">Uncharacterized protein</fullName>
    </submittedName>
</protein>